<dbReference type="InterPro" id="IPR010540">
    <property type="entry name" value="CmpB_TMEM229"/>
</dbReference>
<feature type="transmembrane region" description="Helical" evidence="1">
    <location>
        <begin position="233"/>
        <end position="260"/>
    </location>
</feature>
<keyword evidence="1" id="KW-0812">Transmembrane</keyword>
<comment type="caution">
    <text evidence="2">The sequence shown here is derived from an EMBL/GenBank/DDBJ whole genome shotgun (WGS) entry which is preliminary data.</text>
</comment>
<organism evidence="2 3">
    <name type="scientific">Jutongia hominis</name>
    <dbReference type="NCBI Taxonomy" id="2763664"/>
    <lineage>
        <taxon>Bacteria</taxon>
        <taxon>Bacillati</taxon>
        <taxon>Bacillota</taxon>
        <taxon>Clostridia</taxon>
        <taxon>Lachnospirales</taxon>
        <taxon>Lachnospiraceae</taxon>
        <taxon>Jutongia</taxon>
    </lineage>
</organism>
<feature type="transmembrane region" description="Helical" evidence="1">
    <location>
        <begin position="147"/>
        <end position="170"/>
    </location>
</feature>
<gene>
    <name evidence="2" type="ORF">H8700_00815</name>
</gene>
<dbReference type="Pfam" id="PF06541">
    <property type="entry name" value="ABC_trans_CmpB"/>
    <property type="match status" value="2"/>
</dbReference>
<feature type="transmembrane region" description="Helical" evidence="1">
    <location>
        <begin position="45"/>
        <end position="63"/>
    </location>
</feature>
<name>A0ABR7MS45_9FIRM</name>
<feature type="transmembrane region" description="Helical" evidence="1">
    <location>
        <begin position="374"/>
        <end position="395"/>
    </location>
</feature>
<dbReference type="Proteomes" id="UP000637513">
    <property type="component" value="Unassembled WGS sequence"/>
</dbReference>
<proteinExistence type="predicted"/>
<reference evidence="2 3" key="1">
    <citation type="submission" date="2020-08" db="EMBL/GenBank/DDBJ databases">
        <title>Genome public.</title>
        <authorList>
            <person name="Liu C."/>
            <person name="Sun Q."/>
        </authorList>
    </citation>
    <scope>NUCLEOTIDE SEQUENCE [LARGE SCALE GENOMIC DNA]</scope>
    <source>
        <strain evidence="2 3">BX3</strain>
    </source>
</reference>
<evidence type="ECO:0000313" key="2">
    <source>
        <dbReference type="EMBL" id="MBC8556265.1"/>
    </source>
</evidence>
<evidence type="ECO:0000256" key="1">
    <source>
        <dbReference type="SAM" id="Phobius"/>
    </source>
</evidence>
<keyword evidence="1" id="KW-1133">Transmembrane helix</keyword>
<feature type="transmembrane region" description="Helical" evidence="1">
    <location>
        <begin position="112"/>
        <end position="132"/>
    </location>
</feature>
<feature type="transmembrane region" description="Helical" evidence="1">
    <location>
        <begin position="295"/>
        <end position="315"/>
    </location>
</feature>
<keyword evidence="1" id="KW-0472">Membrane</keyword>
<feature type="transmembrane region" description="Helical" evidence="1">
    <location>
        <begin position="69"/>
        <end position="91"/>
    </location>
</feature>
<keyword evidence="3" id="KW-1185">Reference proteome</keyword>
<protein>
    <submittedName>
        <fullName evidence="2">ABC transporter permease</fullName>
    </submittedName>
</protein>
<dbReference type="EMBL" id="JACRSW010000001">
    <property type="protein sequence ID" value="MBC8556265.1"/>
    <property type="molecule type" value="Genomic_DNA"/>
</dbReference>
<sequence>MEEFMDGFYLVLWLFFLYSFAGWFLETGFSILLKKRMINRGVLNGPLCTIYGVTALIISIGFSELRNQWFFLFLGCATISTLVEWCAGHFLEKINHKKWWDYSKRKYNVDGYISLDFSILWGILGLLCLKFVNPLLVRIYQWLPSSFVHITLLALTILLLIDILGTYAVAFPALRKIRTIDDVSGNLHHLSQRLIHWIRKRIRSRIEKAYPNIAKDIPDTAGNFASGCSFYKIIMLFFIGSFLGDIIETIFCRLTAGVWMSRSSVVWGPFSIVWGLALACSTILLYNYRNRTDGQLFLIGTILGGVYEYLCSVFTELFFGKIFWDYSHLPFNLGGRINLLYCFFWGFAAVIWLKKVYPVLSDLIEKIPQKAGKIFSWLFMVFMICNIAISSLALLRYNTRDKQPKAQNQMEQFFDTHYDDAKMAKIYPNAKSTN</sequence>
<feature type="transmembrane region" description="Helical" evidence="1">
    <location>
        <begin position="335"/>
        <end position="353"/>
    </location>
</feature>
<feature type="transmembrane region" description="Helical" evidence="1">
    <location>
        <begin position="12"/>
        <end position="33"/>
    </location>
</feature>
<evidence type="ECO:0000313" key="3">
    <source>
        <dbReference type="Proteomes" id="UP000637513"/>
    </source>
</evidence>
<accession>A0ABR7MS45</accession>
<feature type="transmembrane region" description="Helical" evidence="1">
    <location>
        <begin position="266"/>
        <end position="288"/>
    </location>
</feature>